<dbReference type="EMBL" id="CP061281">
    <property type="protein sequence ID" value="QNS02408.1"/>
    <property type="molecule type" value="Genomic_DNA"/>
</dbReference>
<feature type="domain" description="HTH merR-type" evidence="2">
    <location>
        <begin position="8"/>
        <end position="77"/>
    </location>
</feature>
<dbReference type="KEGG" id="sxn:IAG42_01455"/>
<keyword evidence="1" id="KW-0238">DNA-binding</keyword>
<dbReference type="PRINTS" id="PR00040">
    <property type="entry name" value="HTHMERR"/>
</dbReference>
<name>A0A7H1B103_9ACTN</name>
<dbReference type="AlphaFoldDB" id="A0A7H1B103"/>
<dbReference type="SMART" id="SM00422">
    <property type="entry name" value="HTH_MERR"/>
    <property type="match status" value="1"/>
</dbReference>
<sequence length="336" mass="36364">MRVDDDGRWSIGELAERAGTTVKTVRFYCESGLLPERERSGGGHRRFGPEALEQLRLIRSLRGLGLALPQIRPILDAHDPGPDRDDLYEYEEEGEGGEEAAADTAFADAVAQQLDTLGGQLKALRWQEAALRLVQQSAPRERAATLRLVGSLGSPPTTDALARFWRGWLPVRMPAKATSAFLEAAVPQVPDAPRPGQVLAFARLHAMVSRPCSPARPTQPAAHADAGPREVAGLYAGLAEAYALAGVQLRAGRAPRPGEALDGFVDTYARVRRCRDTLAFRRDLARLLAGDPRLDGYWELVTEVITPAGAHPEPTPGSAHDWLQAALDDDVAQRAA</sequence>
<dbReference type="Proteomes" id="UP000516428">
    <property type="component" value="Chromosome"/>
</dbReference>
<reference evidence="3 4" key="1">
    <citation type="submission" date="2020-09" db="EMBL/GenBank/DDBJ databases">
        <title>A novel species.</title>
        <authorList>
            <person name="Gao J."/>
        </authorList>
    </citation>
    <scope>NUCLEOTIDE SEQUENCE [LARGE SCALE GENOMIC DNA]</scope>
    <source>
        <strain evidence="3 4">CRXT-Y-14</strain>
    </source>
</reference>
<dbReference type="SUPFAM" id="SSF46955">
    <property type="entry name" value="Putative DNA-binding domain"/>
    <property type="match status" value="1"/>
</dbReference>
<organism evidence="3 4">
    <name type="scientific">Streptomyces xanthii</name>
    <dbReference type="NCBI Taxonomy" id="2768069"/>
    <lineage>
        <taxon>Bacteria</taxon>
        <taxon>Bacillati</taxon>
        <taxon>Actinomycetota</taxon>
        <taxon>Actinomycetes</taxon>
        <taxon>Kitasatosporales</taxon>
        <taxon>Streptomycetaceae</taxon>
        <taxon>Streptomyces</taxon>
    </lineage>
</organism>
<evidence type="ECO:0000259" key="2">
    <source>
        <dbReference type="PROSITE" id="PS50937"/>
    </source>
</evidence>
<accession>A0A7H1B103</accession>
<dbReference type="InterPro" id="IPR047057">
    <property type="entry name" value="MerR_fam"/>
</dbReference>
<evidence type="ECO:0000313" key="4">
    <source>
        <dbReference type="Proteomes" id="UP000516428"/>
    </source>
</evidence>
<dbReference type="PANTHER" id="PTHR30204">
    <property type="entry name" value="REDOX-CYCLING DRUG-SENSING TRANSCRIPTIONAL ACTIVATOR SOXR"/>
    <property type="match status" value="1"/>
</dbReference>
<dbReference type="GO" id="GO:0003700">
    <property type="term" value="F:DNA-binding transcription factor activity"/>
    <property type="evidence" value="ECO:0007669"/>
    <property type="project" value="InterPro"/>
</dbReference>
<keyword evidence="4" id="KW-1185">Reference proteome</keyword>
<evidence type="ECO:0000313" key="3">
    <source>
        <dbReference type="EMBL" id="QNS02408.1"/>
    </source>
</evidence>
<proteinExistence type="predicted"/>
<dbReference type="PROSITE" id="PS50937">
    <property type="entry name" value="HTH_MERR_2"/>
    <property type="match status" value="1"/>
</dbReference>
<evidence type="ECO:0000256" key="1">
    <source>
        <dbReference type="ARBA" id="ARBA00023125"/>
    </source>
</evidence>
<protein>
    <submittedName>
        <fullName evidence="3">MerR family transcriptional regulator</fullName>
    </submittedName>
</protein>
<gene>
    <name evidence="3" type="ORF">IAG42_01455</name>
</gene>
<dbReference type="Pfam" id="PF13411">
    <property type="entry name" value="MerR_1"/>
    <property type="match status" value="1"/>
</dbReference>
<dbReference type="InterPro" id="IPR000551">
    <property type="entry name" value="MerR-type_HTH_dom"/>
</dbReference>
<dbReference type="InterPro" id="IPR009061">
    <property type="entry name" value="DNA-bd_dom_put_sf"/>
</dbReference>
<dbReference type="RefSeq" id="WP_188335163.1">
    <property type="nucleotide sequence ID" value="NZ_CP061281.1"/>
</dbReference>
<dbReference type="Gene3D" id="1.10.1660.10">
    <property type="match status" value="1"/>
</dbReference>
<dbReference type="PANTHER" id="PTHR30204:SF93">
    <property type="entry name" value="HTH MERR-TYPE DOMAIN-CONTAINING PROTEIN"/>
    <property type="match status" value="1"/>
</dbReference>
<dbReference type="GO" id="GO:0003677">
    <property type="term" value="F:DNA binding"/>
    <property type="evidence" value="ECO:0007669"/>
    <property type="project" value="UniProtKB-KW"/>
</dbReference>